<proteinExistence type="predicted"/>
<keyword evidence="3" id="KW-1185">Reference proteome</keyword>
<comment type="caution">
    <text evidence="2">The sequence shown here is derived from an EMBL/GenBank/DDBJ whole genome shotgun (WGS) entry which is preliminary data.</text>
</comment>
<dbReference type="Proteomes" id="UP000821866">
    <property type="component" value="Unassembled WGS sequence"/>
</dbReference>
<dbReference type="VEuPathDB" id="VectorBase:LOC119179115"/>
<name>A0A9J6CZA9_RHIMP</name>
<evidence type="ECO:0000313" key="3">
    <source>
        <dbReference type="Proteomes" id="UP000821866"/>
    </source>
</evidence>
<reference evidence="2" key="1">
    <citation type="journal article" date="2020" name="Cell">
        <title>Large-Scale Comparative Analyses of Tick Genomes Elucidate Their Genetic Diversity and Vector Capacities.</title>
        <authorList>
            <consortium name="Tick Genome and Microbiome Consortium (TIGMIC)"/>
            <person name="Jia N."/>
            <person name="Wang J."/>
            <person name="Shi W."/>
            <person name="Du L."/>
            <person name="Sun Y."/>
            <person name="Zhan W."/>
            <person name="Jiang J.F."/>
            <person name="Wang Q."/>
            <person name="Zhang B."/>
            <person name="Ji P."/>
            <person name="Bell-Sakyi L."/>
            <person name="Cui X.M."/>
            <person name="Yuan T.T."/>
            <person name="Jiang B.G."/>
            <person name="Yang W.F."/>
            <person name="Lam T.T."/>
            <person name="Chang Q.C."/>
            <person name="Ding S.J."/>
            <person name="Wang X.J."/>
            <person name="Zhu J.G."/>
            <person name="Ruan X.D."/>
            <person name="Zhao L."/>
            <person name="Wei J.T."/>
            <person name="Ye R.Z."/>
            <person name="Que T.C."/>
            <person name="Du C.H."/>
            <person name="Zhou Y.H."/>
            <person name="Cheng J.X."/>
            <person name="Dai P.F."/>
            <person name="Guo W.B."/>
            <person name="Han X.H."/>
            <person name="Huang E.J."/>
            <person name="Li L.F."/>
            <person name="Wei W."/>
            <person name="Gao Y.C."/>
            <person name="Liu J.Z."/>
            <person name="Shao H.Z."/>
            <person name="Wang X."/>
            <person name="Wang C.C."/>
            <person name="Yang T.C."/>
            <person name="Huo Q.B."/>
            <person name="Li W."/>
            <person name="Chen H.Y."/>
            <person name="Chen S.E."/>
            <person name="Zhou L.G."/>
            <person name="Ni X.B."/>
            <person name="Tian J.H."/>
            <person name="Sheng Y."/>
            <person name="Liu T."/>
            <person name="Pan Y.S."/>
            <person name="Xia L.Y."/>
            <person name="Li J."/>
            <person name="Zhao F."/>
            <person name="Cao W.C."/>
        </authorList>
    </citation>
    <scope>NUCLEOTIDE SEQUENCE</scope>
    <source>
        <strain evidence="2">Rmic-2018</strain>
    </source>
</reference>
<accession>A0A9J6CZA9</accession>
<evidence type="ECO:0000313" key="2">
    <source>
        <dbReference type="EMBL" id="KAH7958213.1"/>
    </source>
</evidence>
<feature type="region of interest" description="Disordered" evidence="1">
    <location>
        <begin position="1"/>
        <end position="98"/>
    </location>
</feature>
<evidence type="ECO:0000256" key="1">
    <source>
        <dbReference type="SAM" id="MobiDB-lite"/>
    </source>
</evidence>
<reference evidence="2" key="2">
    <citation type="submission" date="2021-09" db="EMBL/GenBank/DDBJ databases">
        <authorList>
            <person name="Jia N."/>
            <person name="Wang J."/>
            <person name="Shi W."/>
            <person name="Du L."/>
            <person name="Sun Y."/>
            <person name="Zhan W."/>
            <person name="Jiang J."/>
            <person name="Wang Q."/>
            <person name="Zhang B."/>
            <person name="Ji P."/>
            <person name="Sakyi L.B."/>
            <person name="Cui X."/>
            <person name="Yuan T."/>
            <person name="Jiang B."/>
            <person name="Yang W."/>
            <person name="Lam T.T.-Y."/>
            <person name="Chang Q."/>
            <person name="Ding S."/>
            <person name="Wang X."/>
            <person name="Zhu J."/>
            <person name="Ruan X."/>
            <person name="Zhao L."/>
            <person name="Wei J."/>
            <person name="Que T."/>
            <person name="Du C."/>
            <person name="Cheng J."/>
            <person name="Dai P."/>
            <person name="Han X."/>
            <person name="Huang E."/>
            <person name="Gao Y."/>
            <person name="Liu J."/>
            <person name="Shao H."/>
            <person name="Ye R."/>
            <person name="Li L."/>
            <person name="Wei W."/>
            <person name="Wang X."/>
            <person name="Wang C."/>
            <person name="Huo Q."/>
            <person name="Li W."/>
            <person name="Guo W."/>
            <person name="Chen H."/>
            <person name="Chen S."/>
            <person name="Zhou L."/>
            <person name="Zhou L."/>
            <person name="Ni X."/>
            <person name="Tian J."/>
            <person name="Zhou Y."/>
            <person name="Sheng Y."/>
            <person name="Liu T."/>
            <person name="Pan Y."/>
            <person name="Xia L."/>
            <person name="Li J."/>
            <person name="Zhao F."/>
            <person name="Cao W."/>
        </authorList>
    </citation>
    <scope>NUCLEOTIDE SEQUENCE</scope>
    <source>
        <strain evidence="2">Rmic-2018</strain>
        <tissue evidence="2">Larvae</tissue>
    </source>
</reference>
<sequence>MADNPCTLMKNNQRRKEERQSEESLGPPSSRCTRRHVSKVPKPYVRVPRRPKASATGGGRSSQRPSGEDEVKNASEQQDNPMFGGPEKDCDGPSTTLNANEESRSQAFHNNKYKKARLAGIPVIFKLTDHSTSFWKVNTDKLASEVVSAAKEKVERSHVNRDGNFSDYERKVVLEEKAMLNSYVLDATDKTILQNDVLR</sequence>
<dbReference type="EMBL" id="JABSTU010004396">
    <property type="protein sequence ID" value="KAH7958213.1"/>
    <property type="molecule type" value="Genomic_DNA"/>
</dbReference>
<organism evidence="2 3">
    <name type="scientific">Rhipicephalus microplus</name>
    <name type="common">Cattle tick</name>
    <name type="synonym">Boophilus microplus</name>
    <dbReference type="NCBI Taxonomy" id="6941"/>
    <lineage>
        <taxon>Eukaryota</taxon>
        <taxon>Metazoa</taxon>
        <taxon>Ecdysozoa</taxon>
        <taxon>Arthropoda</taxon>
        <taxon>Chelicerata</taxon>
        <taxon>Arachnida</taxon>
        <taxon>Acari</taxon>
        <taxon>Parasitiformes</taxon>
        <taxon>Ixodida</taxon>
        <taxon>Ixodoidea</taxon>
        <taxon>Ixodidae</taxon>
        <taxon>Rhipicephalinae</taxon>
        <taxon>Rhipicephalus</taxon>
        <taxon>Boophilus</taxon>
    </lineage>
</organism>
<protein>
    <submittedName>
        <fullName evidence="2">Uncharacterized protein</fullName>
    </submittedName>
</protein>
<gene>
    <name evidence="2" type="ORF">HPB51_027801</name>
</gene>
<dbReference type="AlphaFoldDB" id="A0A9J6CZA9"/>